<evidence type="ECO:0000313" key="1">
    <source>
        <dbReference type="EMBL" id="ABK71070.1"/>
    </source>
</evidence>
<dbReference type="EMBL" id="CP000480">
    <property type="protein sequence ID" value="ABK71070.1"/>
    <property type="molecule type" value="Genomic_DNA"/>
</dbReference>
<dbReference type="GeneID" id="93459142"/>
<dbReference type="RefSeq" id="WP_011729831.1">
    <property type="nucleotide sequence ID" value="NC_008596.1"/>
</dbReference>
<organism evidence="1 2">
    <name type="scientific">Mycolicibacterium smegmatis (strain ATCC 700084 / mc(2)155)</name>
    <name type="common">Mycobacterium smegmatis</name>
    <dbReference type="NCBI Taxonomy" id="246196"/>
    <lineage>
        <taxon>Bacteria</taxon>
        <taxon>Bacillati</taxon>
        <taxon>Actinomycetota</taxon>
        <taxon>Actinomycetes</taxon>
        <taxon>Mycobacteriales</taxon>
        <taxon>Mycobacteriaceae</taxon>
        <taxon>Mycolicibacterium</taxon>
    </lineage>
</organism>
<dbReference type="KEGG" id="msb:LJ00_21950"/>
<dbReference type="InterPro" id="IPR023214">
    <property type="entry name" value="HAD_sf"/>
</dbReference>
<dbReference type="STRING" id="246196.MSMEG_4434"/>
<protein>
    <submittedName>
        <fullName evidence="1">Cof protein</fullName>
    </submittedName>
</protein>
<dbReference type="Gene3D" id="3.30.1240.10">
    <property type="match status" value="1"/>
</dbReference>
<dbReference type="NCBIfam" id="TIGR00099">
    <property type="entry name" value="Cof-subfamily"/>
    <property type="match status" value="1"/>
</dbReference>
<dbReference type="GO" id="GO:0005829">
    <property type="term" value="C:cytosol"/>
    <property type="evidence" value="ECO:0007669"/>
    <property type="project" value="TreeGrafter"/>
</dbReference>
<dbReference type="PROSITE" id="PS01228">
    <property type="entry name" value="COF_1"/>
    <property type="match status" value="1"/>
</dbReference>
<dbReference type="CDD" id="cd07516">
    <property type="entry name" value="HAD_Pase"/>
    <property type="match status" value="1"/>
</dbReference>
<dbReference type="Gene3D" id="3.40.50.1000">
    <property type="entry name" value="HAD superfamily/HAD-like"/>
    <property type="match status" value="1"/>
</dbReference>
<proteinExistence type="predicted"/>
<evidence type="ECO:0000313" key="2">
    <source>
        <dbReference type="Proteomes" id="UP000000757"/>
    </source>
</evidence>
<dbReference type="NCBIfam" id="TIGR01484">
    <property type="entry name" value="HAD-SF-IIB"/>
    <property type="match status" value="1"/>
</dbReference>
<reference evidence="1 2" key="1">
    <citation type="submission" date="2006-10" db="EMBL/GenBank/DDBJ databases">
        <authorList>
            <person name="Fleischmann R.D."/>
            <person name="Dodson R.J."/>
            <person name="Haft D.H."/>
            <person name="Merkel J.S."/>
            <person name="Nelson W.C."/>
            <person name="Fraser C.M."/>
        </authorList>
    </citation>
    <scope>NUCLEOTIDE SEQUENCE [LARGE SCALE GENOMIC DNA]</scope>
    <source>
        <strain evidence="2">ATCC 700084 / mc(2)155</strain>
    </source>
</reference>
<dbReference type="InterPro" id="IPR006379">
    <property type="entry name" value="HAD-SF_hydro_IIB"/>
</dbReference>
<gene>
    <name evidence="1" type="ordered locus">MSMEG_4434</name>
</gene>
<dbReference type="GO" id="GO:0000287">
    <property type="term" value="F:magnesium ion binding"/>
    <property type="evidence" value="ECO:0007669"/>
    <property type="project" value="TreeGrafter"/>
</dbReference>
<dbReference type="Pfam" id="PF08282">
    <property type="entry name" value="Hydrolase_3"/>
    <property type="match status" value="1"/>
</dbReference>
<dbReference type="PANTHER" id="PTHR10000">
    <property type="entry name" value="PHOSPHOSERINE PHOSPHATASE"/>
    <property type="match status" value="1"/>
</dbReference>
<dbReference type="KEGG" id="msm:MSMEG_4434"/>
<dbReference type="SFLD" id="SFLDG01140">
    <property type="entry name" value="C2.B:_Phosphomannomutase_and_P"/>
    <property type="match status" value="1"/>
</dbReference>
<keyword evidence="2" id="KW-1185">Reference proteome</keyword>
<dbReference type="PANTHER" id="PTHR10000:SF8">
    <property type="entry name" value="HAD SUPERFAMILY HYDROLASE-LIKE, TYPE 3"/>
    <property type="match status" value="1"/>
</dbReference>
<dbReference type="PATRIC" id="fig|246196.19.peg.4347"/>
<accession>A0R0M1</accession>
<dbReference type="OrthoDB" id="3180855at2"/>
<dbReference type="eggNOG" id="COG0561">
    <property type="taxonomic scope" value="Bacteria"/>
</dbReference>
<dbReference type="SUPFAM" id="SSF56784">
    <property type="entry name" value="HAD-like"/>
    <property type="match status" value="1"/>
</dbReference>
<dbReference type="GO" id="GO:0016791">
    <property type="term" value="F:phosphatase activity"/>
    <property type="evidence" value="ECO:0007669"/>
    <property type="project" value="TreeGrafter"/>
</dbReference>
<dbReference type="InterPro" id="IPR036412">
    <property type="entry name" value="HAD-like_sf"/>
</dbReference>
<dbReference type="InterPro" id="IPR000150">
    <property type="entry name" value="Cof"/>
</dbReference>
<dbReference type="PaxDb" id="246196-MSMEI_4326"/>
<dbReference type="AlphaFoldDB" id="A0R0M1"/>
<sequence length="270" mass="28903">MIRHSPPIRLLLADVDGTLVTHDKVLTHRTLAAVAKLREAGILFAVTSGRPPRGMSKLIEPLGLTTPLAAFNGGLFVRPDLSVIERRMISDDVTAAVIEQLDTDGLTVWVYRGADWLVPDPHGPHVAREARTVGFGPTPIESYPPISRGVSKIVGVSDDHDAVRKAAARLRERFADHVSAATSQPYYVDVTHPDANKGAVVSFLSAAYDIATESIATIGDMANDVAMFRKSGLSIAMGNAGDEVRRAARCVTASNADDGFADAVERFVLP</sequence>
<dbReference type="SFLD" id="SFLDS00003">
    <property type="entry name" value="Haloacid_Dehalogenase"/>
    <property type="match status" value="1"/>
</dbReference>
<name>A0R0M1_MYCS2</name>
<dbReference type="Proteomes" id="UP000000757">
    <property type="component" value="Chromosome"/>
</dbReference>